<dbReference type="Proteomes" id="UP000257080">
    <property type="component" value="Unassembled WGS sequence"/>
</dbReference>
<accession>A0A3E0W7P2</accession>
<reference evidence="2 3" key="1">
    <citation type="submission" date="2017-04" db="EMBL/GenBank/DDBJ databases">
        <title>Comparative genome analysis of Subtercola boreus.</title>
        <authorList>
            <person name="Cho Y.-J."/>
            <person name="Cho A."/>
            <person name="Kim O.-S."/>
            <person name="Lee J.-I."/>
        </authorList>
    </citation>
    <scope>NUCLEOTIDE SEQUENCE [LARGE SCALE GENOMIC DNA]</scope>
    <source>
        <strain evidence="2 3">P28004</strain>
    </source>
</reference>
<keyword evidence="1" id="KW-0472">Membrane</keyword>
<evidence type="ECO:0000313" key="2">
    <source>
        <dbReference type="EMBL" id="RFA24835.1"/>
    </source>
</evidence>
<protein>
    <recommendedName>
        <fullName evidence="4">HIRAN domain-containing protein</fullName>
    </recommendedName>
</protein>
<evidence type="ECO:0008006" key="4">
    <source>
        <dbReference type="Google" id="ProtNLM"/>
    </source>
</evidence>
<comment type="caution">
    <text evidence="2">The sequence shown here is derived from an EMBL/GenBank/DDBJ whole genome shotgun (WGS) entry which is preliminary data.</text>
</comment>
<dbReference type="AlphaFoldDB" id="A0A3E0W7P2"/>
<dbReference type="EMBL" id="NBXE01000035">
    <property type="protein sequence ID" value="RFA24835.1"/>
    <property type="molecule type" value="Genomic_DNA"/>
</dbReference>
<keyword evidence="1" id="KW-0812">Transmembrane</keyword>
<gene>
    <name evidence="2" type="ORF">B7R25_14770</name>
</gene>
<proteinExistence type="predicted"/>
<dbReference type="OrthoDB" id="5116701at2"/>
<keyword evidence="1" id="KW-1133">Transmembrane helix</keyword>
<evidence type="ECO:0000313" key="3">
    <source>
        <dbReference type="Proteomes" id="UP000257080"/>
    </source>
</evidence>
<feature type="transmembrane region" description="Helical" evidence="1">
    <location>
        <begin position="20"/>
        <end position="42"/>
    </location>
</feature>
<dbReference type="Gene3D" id="3.30.70.2330">
    <property type="match status" value="1"/>
</dbReference>
<name>A0A3E0W7P2_9MICO</name>
<evidence type="ECO:0000256" key="1">
    <source>
        <dbReference type="SAM" id="Phobius"/>
    </source>
</evidence>
<organism evidence="2 3">
    <name type="scientific">Subtercola boreus</name>
    <dbReference type="NCBI Taxonomy" id="120213"/>
    <lineage>
        <taxon>Bacteria</taxon>
        <taxon>Bacillati</taxon>
        <taxon>Actinomycetota</taxon>
        <taxon>Actinomycetes</taxon>
        <taxon>Micrococcales</taxon>
        <taxon>Microbacteriaceae</taxon>
        <taxon>Subtercola</taxon>
    </lineage>
</organism>
<dbReference type="RefSeq" id="WP_116419736.1">
    <property type="nucleotide sequence ID" value="NZ_NBXC01000030.1"/>
</dbReference>
<sequence>MLSPSTWPGWFRGVLVGVAFLALFLPHIGWLLALAIAAAAIVSFRASAALRHDDDALRAELLGVAVGNPSSTVEVEVEHPFEVYATAYHQESIGAVVDARLALAEQGEPLFAALELEPNNPFDADAVRVELLLFLGSHKVGYLPPGLSREWAAQLRPHTLDAQQVVVAATILGSGSRADPWRVRLG</sequence>